<proteinExistence type="predicted"/>
<evidence type="ECO:0000313" key="3">
    <source>
        <dbReference type="Proteomes" id="UP001293593"/>
    </source>
</evidence>
<reference evidence="2" key="1">
    <citation type="submission" date="2023-10" db="EMBL/GenBank/DDBJ databases">
        <title>Chromosome-level genome of the transformable northern wattle, Acacia crassicarpa.</title>
        <authorList>
            <person name="Massaro I."/>
            <person name="Sinha N.R."/>
            <person name="Poethig S."/>
            <person name="Leichty A.R."/>
        </authorList>
    </citation>
    <scope>NUCLEOTIDE SEQUENCE</scope>
    <source>
        <strain evidence="2">Acra3RX</strain>
        <tissue evidence="2">Leaf</tissue>
    </source>
</reference>
<dbReference type="InterPro" id="IPR001303">
    <property type="entry name" value="Aldolase_II/adducin_N"/>
</dbReference>
<protein>
    <recommendedName>
        <fullName evidence="1">Class II aldolase/adducin N-terminal domain-containing protein</fullName>
    </recommendedName>
</protein>
<comment type="caution">
    <text evidence="2">The sequence shown here is derived from an EMBL/GenBank/DDBJ whole genome shotgun (WGS) entry which is preliminary data.</text>
</comment>
<organism evidence="2 3">
    <name type="scientific">Acacia crassicarpa</name>
    <name type="common">northern wattle</name>
    <dbReference type="NCBI Taxonomy" id="499986"/>
    <lineage>
        <taxon>Eukaryota</taxon>
        <taxon>Viridiplantae</taxon>
        <taxon>Streptophyta</taxon>
        <taxon>Embryophyta</taxon>
        <taxon>Tracheophyta</taxon>
        <taxon>Spermatophyta</taxon>
        <taxon>Magnoliopsida</taxon>
        <taxon>eudicotyledons</taxon>
        <taxon>Gunneridae</taxon>
        <taxon>Pentapetalae</taxon>
        <taxon>rosids</taxon>
        <taxon>fabids</taxon>
        <taxon>Fabales</taxon>
        <taxon>Fabaceae</taxon>
        <taxon>Caesalpinioideae</taxon>
        <taxon>mimosoid clade</taxon>
        <taxon>Acacieae</taxon>
        <taxon>Acacia</taxon>
    </lineage>
</organism>
<accession>A0AAE1IYL0</accession>
<feature type="domain" description="Class II aldolase/adducin N-terminal" evidence="1">
    <location>
        <begin position="34"/>
        <end position="99"/>
    </location>
</feature>
<sequence>MAEAPAVAVNGDKLETTSQAYLESQAVRETRALISELYRHFYNLGWVSGTGGSITIKVHDDSIPKSRQLILMSPSGVQKERMESEDMYVLSHDGSVLSAPSPKF</sequence>
<dbReference type="Proteomes" id="UP001293593">
    <property type="component" value="Unassembled WGS sequence"/>
</dbReference>
<dbReference type="PANTHER" id="PTHR10640:SF7">
    <property type="entry name" value="METHYLTHIORIBULOSE-1-PHOSPHATE DEHYDRATASE"/>
    <property type="match status" value="1"/>
</dbReference>
<gene>
    <name evidence="2" type="ORF">QN277_005595</name>
</gene>
<dbReference type="Pfam" id="PF00596">
    <property type="entry name" value="Aldolase_II"/>
    <property type="match status" value="1"/>
</dbReference>
<dbReference type="AlphaFoldDB" id="A0AAE1IYL0"/>
<evidence type="ECO:0000259" key="1">
    <source>
        <dbReference type="Pfam" id="PF00596"/>
    </source>
</evidence>
<dbReference type="InterPro" id="IPR036409">
    <property type="entry name" value="Aldolase_II/adducin_N_sf"/>
</dbReference>
<name>A0AAE1IYL0_9FABA</name>
<dbReference type="PANTHER" id="PTHR10640">
    <property type="entry name" value="METHYLTHIORIBULOSE-1-PHOSPHATE DEHYDRATASE"/>
    <property type="match status" value="1"/>
</dbReference>
<keyword evidence="3" id="KW-1185">Reference proteome</keyword>
<evidence type="ECO:0000313" key="2">
    <source>
        <dbReference type="EMBL" id="KAK4259247.1"/>
    </source>
</evidence>
<dbReference type="GO" id="GO:0005737">
    <property type="term" value="C:cytoplasm"/>
    <property type="evidence" value="ECO:0007669"/>
    <property type="project" value="TreeGrafter"/>
</dbReference>
<dbReference type="GO" id="GO:0046570">
    <property type="term" value="F:methylthioribulose 1-phosphate dehydratase activity"/>
    <property type="evidence" value="ECO:0007669"/>
    <property type="project" value="TreeGrafter"/>
</dbReference>
<dbReference type="GO" id="GO:0019509">
    <property type="term" value="P:L-methionine salvage from methylthioadenosine"/>
    <property type="evidence" value="ECO:0007669"/>
    <property type="project" value="TreeGrafter"/>
</dbReference>
<dbReference type="SUPFAM" id="SSF53639">
    <property type="entry name" value="AraD/HMP-PK domain-like"/>
    <property type="match status" value="1"/>
</dbReference>
<dbReference type="EMBL" id="JAWXYG010000011">
    <property type="protein sequence ID" value="KAK4259247.1"/>
    <property type="molecule type" value="Genomic_DNA"/>
</dbReference>
<dbReference type="Gene3D" id="3.40.225.10">
    <property type="entry name" value="Class II aldolase/adducin N-terminal domain"/>
    <property type="match status" value="1"/>
</dbReference>